<organism evidence="2 3">
    <name type="scientific">Plakobranchus ocellatus</name>
    <dbReference type="NCBI Taxonomy" id="259542"/>
    <lineage>
        <taxon>Eukaryota</taxon>
        <taxon>Metazoa</taxon>
        <taxon>Spiralia</taxon>
        <taxon>Lophotrochozoa</taxon>
        <taxon>Mollusca</taxon>
        <taxon>Gastropoda</taxon>
        <taxon>Heterobranchia</taxon>
        <taxon>Euthyneura</taxon>
        <taxon>Panpulmonata</taxon>
        <taxon>Sacoglossa</taxon>
        <taxon>Placobranchoidea</taxon>
        <taxon>Plakobranchidae</taxon>
        <taxon>Plakobranchus</taxon>
    </lineage>
</organism>
<sequence>MLRVQSHWKRLLHTSPDYSEEKSPPSREFRGRIKNKVCAMSLRVDEMEGRIDKLERSRRLPSLWNRSTSPLACYGCGNSGEFISQCPERGNQSHPKNGRGCKTSRERQRPRSPHDNRCRTCGEQGVTVTEARKTRGLICVRNKTAIVQEVMARGFAHEVRDRREQHSPRSPHAKRAPTAIDVPRVGIGTTASRAIKKPPRREVL</sequence>
<evidence type="ECO:0000313" key="3">
    <source>
        <dbReference type="Proteomes" id="UP000735302"/>
    </source>
</evidence>
<feature type="region of interest" description="Disordered" evidence="1">
    <location>
        <begin position="158"/>
        <end position="180"/>
    </location>
</feature>
<accession>A0AAV4BGW7</accession>
<feature type="compositionally biased region" description="Basic and acidic residues" evidence="1">
    <location>
        <begin position="103"/>
        <end position="117"/>
    </location>
</feature>
<proteinExistence type="predicted"/>
<keyword evidence="3" id="KW-1185">Reference proteome</keyword>
<dbReference type="Proteomes" id="UP000735302">
    <property type="component" value="Unassembled WGS sequence"/>
</dbReference>
<feature type="compositionally biased region" description="Basic and acidic residues" evidence="1">
    <location>
        <begin position="158"/>
        <end position="167"/>
    </location>
</feature>
<protein>
    <recommendedName>
        <fullName evidence="4">CCHC-type domain-containing protein</fullName>
    </recommendedName>
</protein>
<evidence type="ECO:0000313" key="2">
    <source>
        <dbReference type="EMBL" id="GFO18507.1"/>
    </source>
</evidence>
<comment type="caution">
    <text evidence="2">The sequence shown here is derived from an EMBL/GenBank/DDBJ whole genome shotgun (WGS) entry which is preliminary data.</text>
</comment>
<dbReference type="AlphaFoldDB" id="A0AAV4BGW7"/>
<gene>
    <name evidence="2" type="ORF">PoB_004501200</name>
</gene>
<evidence type="ECO:0000256" key="1">
    <source>
        <dbReference type="SAM" id="MobiDB-lite"/>
    </source>
</evidence>
<feature type="region of interest" description="Disordered" evidence="1">
    <location>
        <begin position="87"/>
        <end position="117"/>
    </location>
</feature>
<evidence type="ECO:0008006" key="4">
    <source>
        <dbReference type="Google" id="ProtNLM"/>
    </source>
</evidence>
<reference evidence="2 3" key="1">
    <citation type="journal article" date="2021" name="Elife">
        <title>Chloroplast acquisition without the gene transfer in kleptoplastic sea slugs, Plakobranchus ocellatus.</title>
        <authorList>
            <person name="Maeda T."/>
            <person name="Takahashi S."/>
            <person name="Yoshida T."/>
            <person name="Shimamura S."/>
            <person name="Takaki Y."/>
            <person name="Nagai Y."/>
            <person name="Toyoda A."/>
            <person name="Suzuki Y."/>
            <person name="Arimoto A."/>
            <person name="Ishii H."/>
            <person name="Satoh N."/>
            <person name="Nishiyama T."/>
            <person name="Hasebe M."/>
            <person name="Maruyama T."/>
            <person name="Minagawa J."/>
            <person name="Obokata J."/>
            <person name="Shigenobu S."/>
        </authorList>
    </citation>
    <scope>NUCLEOTIDE SEQUENCE [LARGE SCALE GENOMIC DNA]</scope>
</reference>
<name>A0AAV4BGW7_9GAST</name>
<dbReference type="EMBL" id="BLXT01004960">
    <property type="protein sequence ID" value="GFO18507.1"/>
    <property type="molecule type" value="Genomic_DNA"/>
</dbReference>